<evidence type="ECO:0000256" key="2">
    <source>
        <dbReference type="ARBA" id="ARBA00022801"/>
    </source>
</evidence>
<dbReference type="InterPro" id="IPR029132">
    <property type="entry name" value="CBAH/NAAA_C"/>
</dbReference>
<dbReference type="PANTHER" id="PTHR35527">
    <property type="entry name" value="CHOLOYLGLYCINE HYDROLASE"/>
    <property type="match status" value="1"/>
</dbReference>
<keyword evidence="2" id="KW-0378">Hydrolase</keyword>
<evidence type="ECO:0000313" key="4">
    <source>
        <dbReference type="EMBL" id="AKP64713.1"/>
    </source>
</evidence>
<keyword evidence="5" id="KW-1185">Reference proteome</keyword>
<dbReference type="InterPro" id="IPR029055">
    <property type="entry name" value="Ntn_hydrolases_N"/>
</dbReference>
<comment type="similarity">
    <text evidence="1">Belongs to the peptidase C59 family.</text>
</comment>
<protein>
    <submittedName>
        <fullName evidence="4">Penicillin acylase</fullName>
    </submittedName>
</protein>
<dbReference type="RefSeq" id="WP_048734132.1">
    <property type="nucleotide sequence ID" value="NZ_CP012033.1"/>
</dbReference>
<dbReference type="KEGG" id="lko:ABN16_06680"/>
<proteinExistence type="inferred from homology"/>
<organism evidence="4 5">
    <name type="scientific">Levilactobacillus koreensis</name>
    <dbReference type="NCBI Taxonomy" id="637971"/>
    <lineage>
        <taxon>Bacteria</taxon>
        <taxon>Bacillati</taxon>
        <taxon>Bacillota</taxon>
        <taxon>Bacilli</taxon>
        <taxon>Lactobacillales</taxon>
        <taxon>Lactobacillaceae</taxon>
        <taxon>Levilactobacillus</taxon>
    </lineage>
</organism>
<dbReference type="Gene3D" id="3.60.60.10">
    <property type="entry name" value="Penicillin V Acylase, Chain A"/>
    <property type="match status" value="1"/>
</dbReference>
<dbReference type="Proteomes" id="UP000036000">
    <property type="component" value="Chromosome"/>
</dbReference>
<dbReference type="PANTHER" id="PTHR35527:SF2">
    <property type="entry name" value="HYDROLASE"/>
    <property type="match status" value="1"/>
</dbReference>
<name>A0AAC8UUY3_9LACO</name>
<dbReference type="InterPro" id="IPR052193">
    <property type="entry name" value="Peptidase_C59"/>
</dbReference>
<dbReference type="SUPFAM" id="SSF56235">
    <property type="entry name" value="N-terminal nucleophile aminohydrolases (Ntn hydrolases)"/>
    <property type="match status" value="1"/>
</dbReference>
<evidence type="ECO:0000259" key="3">
    <source>
        <dbReference type="Pfam" id="PF02275"/>
    </source>
</evidence>
<dbReference type="GO" id="GO:0016787">
    <property type="term" value="F:hydrolase activity"/>
    <property type="evidence" value="ECO:0007669"/>
    <property type="project" value="UniProtKB-KW"/>
</dbReference>
<dbReference type="AlphaFoldDB" id="A0AAC8UUY3"/>
<feature type="domain" description="Choloylglycine hydrolase/NAAA C-terminal" evidence="3">
    <location>
        <begin position="2"/>
        <end position="304"/>
    </location>
</feature>
<dbReference type="EMBL" id="CP012033">
    <property type="protein sequence ID" value="AKP64713.1"/>
    <property type="molecule type" value="Genomic_DNA"/>
</dbReference>
<evidence type="ECO:0000313" key="5">
    <source>
        <dbReference type="Proteomes" id="UP000036000"/>
    </source>
</evidence>
<gene>
    <name evidence="4" type="ORF">ABN16_06680</name>
</gene>
<evidence type="ECO:0000256" key="1">
    <source>
        <dbReference type="ARBA" id="ARBA00006625"/>
    </source>
</evidence>
<accession>A0AAC8UUY3</accession>
<sequence>MCTSLTYTSAANHHFFARTMDFPTTTPWRPVFLPRNYQWQTALNTTRTTRYAILGGGRPAIDFSAYLLADGINESGITCAELYLPGAVDYADDPVTGKINLTPQDFINWALGEHATLAEIVTDLPRVTLVSRKWGQDRYVYPFHWILSDRSGQTLVIEPTGGPLTAQRDPADVLTNTPVLGTHLKNLNDFLGVTGPEFTGATVTAARDYLVSGAPLPTGTVPTQRFISTAIRRWGAFPMAATDETVTGIFHWLAEVILPYDATRRHQGNHNYTHYRAVIDLDTLTYNFIPRTTGRLQQITLTAEMAAHRRFPHTYSAD</sequence>
<reference evidence="4 5" key="1">
    <citation type="submission" date="2015-07" db="EMBL/GenBank/DDBJ databases">
        <title>Lactobacillus korensis/26-25/ whole genome sequencing.</title>
        <authorList>
            <person name="Kim M.K."/>
            <person name="Im W.-T."/>
            <person name="Srinivasan S."/>
            <person name="Lee J.-J."/>
        </authorList>
    </citation>
    <scope>NUCLEOTIDE SEQUENCE [LARGE SCALE GENOMIC DNA]</scope>
    <source>
        <strain evidence="4 5">26-25</strain>
    </source>
</reference>
<dbReference type="Pfam" id="PF02275">
    <property type="entry name" value="CBAH"/>
    <property type="match status" value="1"/>
</dbReference>